<gene>
    <name evidence="2" type="ORF">NCTC11820_00512</name>
</gene>
<sequence>MRTLPVPAWEMLLPAQVIPPDKWSAMQNLVYCLIVVGTIVLTLGVVWVIRHFHGDPVISVAAPHQDEIKLIYEETLSAADRVVVRDNQVIEAVRYIPKDPNLVAPLQRWRDARREWAGEMAFLESLGKNPTPETFTDASNAETLRRLHGLAQELEASQRGLLRAIRQSIATGTENLPLGTDASS</sequence>
<dbReference type="RefSeq" id="WP_236585917.1">
    <property type="nucleotide sequence ID" value="NZ_CAMYEK010000016.1"/>
</dbReference>
<organism evidence="2 3">
    <name type="scientific">Mobiluncus curtisii</name>
    <dbReference type="NCBI Taxonomy" id="2051"/>
    <lineage>
        <taxon>Bacteria</taxon>
        <taxon>Bacillati</taxon>
        <taxon>Actinomycetota</taxon>
        <taxon>Actinomycetes</taxon>
        <taxon>Actinomycetales</taxon>
        <taxon>Actinomycetaceae</taxon>
        <taxon>Mobiluncus</taxon>
    </lineage>
</organism>
<accession>A0A2X3AMP9</accession>
<feature type="transmembrane region" description="Helical" evidence="1">
    <location>
        <begin position="28"/>
        <end position="49"/>
    </location>
</feature>
<proteinExistence type="predicted"/>
<reference evidence="2 3" key="1">
    <citation type="submission" date="2018-06" db="EMBL/GenBank/DDBJ databases">
        <authorList>
            <consortium name="Pathogen Informatics"/>
            <person name="Doyle S."/>
        </authorList>
    </citation>
    <scope>NUCLEOTIDE SEQUENCE [LARGE SCALE GENOMIC DNA]</scope>
    <source>
        <strain evidence="2 3">NCTC11820</strain>
    </source>
</reference>
<name>A0A2X3AMP9_9ACTO</name>
<keyword evidence="1" id="KW-0812">Transmembrane</keyword>
<protein>
    <submittedName>
        <fullName evidence="2">Uncharacterized protein</fullName>
    </submittedName>
</protein>
<evidence type="ECO:0000313" key="3">
    <source>
        <dbReference type="Proteomes" id="UP000250245"/>
    </source>
</evidence>
<dbReference type="GeneID" id="55564342"/>
<evidence type="ECO:0000313" key="2">
    <source>
        <dbReference type="EMBL" id="SQB64179.1"/>
    </source>
</evidence>
<dbReference type="Proteomes" id="UP000250245">
    <property type="component" value="Unassembled WGS sequence"/>
</dbReference>
<keyword evidence="1" id="KW-1133">Transmembrane helix</keyword>
<keyword evidence="1" id="KW-0472">Membrane</keyword>
<dbReference type="AlphaFoldDB" id="A0A2X3AMP9"/>
<evidence type="ECO:0000256" key="1">
    <source>
        <dbReference type="SAM" id="Phobius"/>
    </source>
</evidence>
<dbReference type="EMBL" id="UASJ01000001">
    <property type="protein sequence ID" value="SQB64179.1"/>
    <property type="molecule type" value="Genomic_DNA"/>
</dbReference>